<dbReference type="EMBL" id="NEVM01000005">
    <property type="protein sequence ID" value="OZI30815.1"/>
    <property type="molecule type" value="Genomic_DNA"/>
</dbReference>
<gene>
    <name evidence="2" type="ORF">CAL29_22820</name>
</gene>
<dbReference type="OrthoDB" id="9808564at2"/>
<dbReference type="Gene3D" id="3.40.366.10">
    <property type="entry name" value="Malonyl-Coenzyme A Acyl Carrier Protein, domain 2"/>
    <property type="match status" value="1"/>
</dbReference>
<keyword evidence="3" id="KW-1185">Reference proteome</keyword>
<dbReference type="Proteomes" id="UP000216020">
    <property type="component" value="Unassembled WGS sequence"/>
</dbReference>
<evidence type="ECO:0000259" key="1">
    <source>
        <dbReference type="SMART" id="SM00827"/>
    </source>
</evidence>
<dbReference type="PANTHER" id="PTHR42681:SF6">
    <property type="entry name" value="BLL0263 PROTEIN"/>
    <property type="match status" value="1"/>
</dbReference>
<dbReference type="GO" id="GO:0005829">
    <property type="term" value="C:cytosol"/>
    <property type="evidence" value="ECO:0007669"/>
    <property type="project" value="TreeGrafter"/>
</dbReference>
<reference evidence="3" key="1">
    <citation type="submission" date="2017-05" db="EMBL/GenBank/DDBJ databases">
        <title>Complete and WGS of Bordetella genogroups.</title>
        <authorList>
            <person name="Spilker T."/>
            <person name="Lipuma J."/>
        </authorList>
    </citation>
    <scope>NUCLEOTIDE SEQUENCE [LARGE SCALE GENOMIC DNA]</scope>
    <source>
        <strain evidence="3">AU16122</strain>
    </source>
</reference>
<dbReference type="InterPro" id="IPR014043">
    <property type="entry name" value="Acyl_transferase_dom"/>
</dbReference>
<comment type="caution">
    <text evidence="2">The sequence shown here is derived from an EMBL/GenBank/DDBJ whole genome shotgun (WGS) entry which is preliminary data.</text>
</comment>
<dbReference type="PANTHER" id="PTHR42681">
    <property type="entry name" value="MALONYL-COA-ACYL CARRIER PROTEIN TRANSACYLASE, MITOCHONDRIAL"/>
    <property type="match status" value="1"/>
</dbReference>
<dbReference type="SUPFAM" id="SSF55048">
    <property type="entry name" value="Probable ACP-binding domain of malonyl-CoA ACP transacylase"/>
    <property type="match status" value="1"/>
</dbReference>
<dbReference type="Pfam" id="PF00698">
    <property type="entry name" value="Acyl_transf_1"/>
    <property type="match status" value="1"/>
</dbReference>
<dbReference type="SMART" id="SM00827">
    <property type="entry name" value="PKS_AT"/>
    <property type="match status" value="1"/>
</dbReference>
<dbReference type="InterPro" id="IPR016036">
    <property type="entry name" value="Malonyl_transacylase_ACP-bd"/>
</dbReference>
<evidence type="ECO:0000313" key="3">
    <source>
        <dbReference type="Proteomes" id="UP000216020"/>
    </source>
</evidence>
<dbReference type="SUPFAM" id="SSF52151">
    <property type="entry name" value="FabD/lysophospholipase-like"/>
    <property type="match status" value="1"/>
</dbReference>
<evidence type="ECO:0000313" key="2">
    <source>
        <dbReference type="EMBL" id="OZI30815.1"/>
    </source>
</evidence>
<accession>A0A261S0W7</accession>
<dbReference type="RefSeq" id="WP_094855238.1">
    <property type="nucleotide sequence ID" value="NZ_NEVM01000005.1"/>
</dbReference>
<dbReference type="InterPro" id="IPR016035">
    <property type="entry name" value="Acyl_Trfase/lysoPLipase"/>
</dbReference>
<dbReference type="GO" id="GO:0006633">
    <property type="term" value="P:fatty acid biosynthetic process"/>
    <property type="evidence" value="ECO:0007669"/>
    <property type="project" value="TreeGrafter"/>
</dbReference>
<dbReference type="InterPro" id="IPR050858">
    <property type="entry name" value="Mal-CoA-ACP_Trans/PKS_FabD"/>
</dbReference>
<dbReference type="GO" id="GO:0004314">
    <property type="term" value="F:[acyl-carrier-protein] S-malonyltransferase activity"/>
    <property type="evidence" value="ECO:0007669"/>
    <property type="project" value="TreeGrafter"/>
</dbReference>
<sequence length="308" mass="32514">MLALLCSGQGTQNADMFRLTGTVSEAEPVFEAARACLGEDPRRYVTHASPAQLFSNDAAQVLCVAQAMAAYLMIAPALPARYLAAGYSVGELAAWGVAGLLAPARVVEVSHDRARLMTQGSGPDDVLGFVRGLPKARLEALAQAHRADIAIINLDDTFVVGGVRPDIEALCAQALSQGAERAALLGVHVASHTSRLAPVVAPFRQVLTQAAPAAPRRGVVLMTALNASPVFSAQGAIDALAAEIGSTLHWADCLRNAYERGARCFLELGPGRALSDMASHMGNGVEARSVDDFRTVDGVREWIRKHDQ</sequence>
<name>A0A261S0W7_9BORD</name>
<proteinExistence type="predicted"/>
<feature type="domain" description="Malonyl-CoA:ACP transacylase (MAT)" evidence="1">
    <location>
        <begin position="5"/>
        <end position="306"/>
    </location>
</feature>
<protein>
    <recommendedName>
        <fullName evidence="1">Malonyl-CoA:ACP transacylase (MAT) domain-containing protein</fullName>
    </recommendedName>
</protein>
<organism evidence="2 3">
    <name type="scientific">Bordetella genomosp. 10</name>
    <dbReference type="NCBI Taxonomy" id="1416804"/>
    <lineage>
        <taxon>Bacteria</taxon>
        <taxon>Pseudomonadati</taxon>
        <taxon>Pseudomonadota</taxon>
        <taxon>Betaproteobacteria</taxon>
        <taxon>Burkholderiales</taxon>
        <taxon>Alcaligenaceae</taxon>
        <taxon>Bordetella</taxon>
    </lineage>
</organism>
<dbReference type="InterPro" id="IPR001227">
    <property type="entry name" value="Ac_transferase_dom_sf"/>
</dbReference>
<dbReference type="Gene3D" id="3.30.70.250">
    <property type="entry name" value="Malonyl-CoA ACP transacylase, ACP-binding"/>
    <property type="match status" value="1"/>
</dbReference>
<dbReference type="AlphaFoldDB" id="A0A261S0W7"/>